<evidence type="ECO:0000259" key="2">
    <source>
        <dbReference type="SMART" id="SM00900"/>
    </source>
</evidence>
<dbReference type="AlphaFoldDB" id="A0AB39IWE9"/>
<feature type="chain" id="PRO_5044319933" evidence="1">
    <location>
        <begin position="25"/>
        <end position="116"/>
    </location>
</feature>
<evidence type="ECO:0000313" key="3">
    <source>
        <dbReference type="EMBL" id="XDL26123.1"/>
    </source>
</evidence>
<proteinExistence type="predicted"/>
<reference evidence="3" key="1">
    <citation type="submission" date="2024-07" db="EMBL/GenBank/DDBJ databases">
        <authorList>
            <person name="Pedron J."/>
        </authorList>
    </citation>
    <scope>NUCLEOTIDE SEQUENCE</scope>
    <source>
        <strain evidence="3">A003-S1-M15</strain>
    </source>
</reference>
<keyword evidence="1" id="KW-0732">Signal</keyword>
<dbReference type="EMBL" id="CP162670">
    <property type="protein sequence ID" value="XDL26123.1"/>
    <property type="molecule type" value="Genomic_DNA"/>
</dbReference>
<dbReference type="InterPro" id="IPR007329">
    <property type="entry name" value="FMN-bd"/>
</dbReference>
<dbReference type="RefSeq" id="WP_226092894.1">
    <property type="nucleotide sequence ID" value="NZ_CP162670.1"/>
</dbReference>
<gene>
    <name evidence="3" type="ORF">LF929_008010</name>
</gene>
<dbReference type="Pfam" id="PF04205">
    <property type="entry name" value="FMN_bind"/>
    <property type="match status" value="1"/>
</dbReference>
<feature type="domain" description="FMN-binding" evidence="2">
    <location>
        <begin position="39"/>
        <end position="114"/>
    </location>
</feature>
<feature type="signal peptide" evidence="1">
    <location>
        <begin position="1"/>
        <end position="24"/>
    </location>
</feature>
<organism evidence="3">
    <name type="scientific">Dickeya oryzae</name>
    <dbReference type="NCBI Taxonomy" id="1240404"/>
    <lineage>
        <taxon>Bacteria</taxon>
        <taxon>Pseudomonadati</taxon>
        <taxon>Pseudomonadota</taxon>
        <taxon>Gammaproteobacteria</taxon>
        <taxon>Enterobacterales</taxon>
        <taxon>Pectobacteriaceae</taxon>
        <taxon>Dickeya</taxon>
    </lineage>
</organism>
<dbReference type="SMART" id="SM00900">
    <property type="entry name" value="FMN_bind"/>
    <property type="match status" value="1"/>
</dbReference>
<dbReference type="GeneID" id="302581609"/>
<dbReference type="GO" id="GO:0010181">
    <property type="term" value="F:FMN binding"/>
    <property type="evidence" value="ECO:0007669"/>
    <property type="project" value="InterPro"/>
</dbReference>
<evidence type="ECO:0000256" key="1">
    <source>
        <dbReference type="SAM" id="SignalP"/>
    </source>
</evidence>
<name>A0AB39IWE9_9GAMM</name>
<protein>
    <submittedName>
        <fullName evidence="3">FMN-binding protein</fullName>
    </submittedName>
</protein>
<accession>A0AB39IWE9</accession>
<dbReference type="Gene3D" id="3.90.1010.20">
    <property type="match status" value="1"/>
</dbReference>
<dbReference type="GO" id="GO:0016020">
    <property type="term" value="C:membrane"/>
    <property type="evidence" value="ECO:0007669"/>
    <property type="project" value="InterPro"/>
</dbReference>
<sequence>MKKIVTSLAVAAALLFVASASVQAAQTYKDGTYTGKAQGKEGEVEVSVKVSAGKIANVEVVKHEDTEAMMMGVIDNILPEIIEKQTAEGIDAVTGATMSSTGVLAAAKQALEKAKS</sequence>